<dbReference type="Proteomes" id="UP000472260">
    <property type="component" value="Unassembled WGS sequence"/>
</dbReference>
<proteinExistence type="inferred from homology"/>
<dbReference type="Gene3D" id="3.40.50.720">
    <property type="entry name" value="NAD(P)-binding Rossmann-like Domain"/>
    <property type="match status" value="1"/>
</dbReference>
<feature type="transmembrane region" description="Helical" evidence="9">
    <location>
        <begin position="21"/>
        <end position="43"/>
    </location>
</feature>
<evidence type="ECO:0000256" key="5">
    <source>
        <dbReference type="ARBA" id="ARBA00037096"/>
    </source>
</evidence>
<comment type="similarity">
    <text evidence="1 8">Belongs to the short-chain dehydrogenases/reductases (SDR) family.</text>
</comment>
<gene>
    <name evidence="10" type="primary">LOC107689054</name>
</gene>
<dbReference type="InterPro" id="IPR002347">
    <property type="entry name" value="SDR_fam"/>
</dbReference>
<evidence type="ECO:0000256" key="1">
    <source>
        <dbReference type="ARBA" id="ARBA00006484"/>
    </source>
</evidence>
<dbReference type="PANTHER" id="PTHR44196">
    <property type="entry name" value="DEHYDROGENASE/REDUCTASE SDR FAMILY MEMBER 7B"/>
    <property type="match status" value="1"/>
</dbReference>
<reference evidence="10" key="2">
    <citation type="submission" date="2025-09" db="UniProtKB">
        <authorList>
            <consortium name="Ensembl"/>
        </authorList>
    </citation>
    <scope>IDENTIFICATION</scope>
</reference>
<keyword evidence="11" id="KW-1185">Reference proteome</keyword>
<dbReference type="AlphaFoldDB" id="A0A671Q3M6"/>
<feature type="transmembrane region" description="Helical" evidence="9">
    <location>
        <begin position="86"/>
        <end position="105"/>
    </location>
</feature>
<dbReference type="SUPFAM" id="SSF51735">
    <property type="entry name" value="NAD(P)-binding Rossmann-fold domains"/>
    <property type="match status" value="1"/>
</dbReference>
<evidence type="ECO:0000313" key="10">
    <source>
        <dbReference type="Ensembl" id="ENSSANP00000065079.1"/>
    </source>
</evidence>
<evidence type="ECO:0000313" key="11">
    <source>
        <dbReference type="Proteomes" id="UP000472260"/>
    </source>
</evidence>
<dbReference type="GO" id="GO:0016616">
    <property type="term" value="F:oxidoreductase activity, acting on the CH-OH group of donors, NAD or NADP as acceptor"/>
    <property type="evidence" value="ECO:0007669"/>
    <property type="project" value="UniProtKB-ARBA"/>
</dbReference>
<dbReference type="Pfam" id="PF00106">
    <property type="entry name" value="adh_short"/>
    <property type="match status" value="1"/>
</dbReference>
<keyword evidence="9" id="KW-0472">Membrane</keyword>
<feature type="transmembrane region" description="Helical" evidence="9">
    <location>
        <begin position="354"/>
        <end position="371"/>
    </location>
</feature>
<organism evidence="10 11">
    <name type="scientific">Sinocyclocheilus anshuiensis</name>
    <dbReference type="NCBI Taxonomy" id="1608454"/>
    <lineage>
        <taxon>Eukaryota</taxon>
        <taxon>Metazoa</taxon>
        <taxon>Chordata</taxon>
        <taxon>Craniata</taxon>
        <taxon>Vertebrata</taxon>
        <taxon>Euteleostomi</taxon>
        <taxon>Actinopterygii</taxon>
        <taxon>Neopterygii</taxon>
        <taxon>Teleostei</taxon>
        <taxon>Ostariophysi</taxon>
        <taxon>Cypriniformes</taxon>
        <taxon>Cyprinidae</taxon>
        <taxon>Cyprininae</taxon>
        <taxon>Sinocyclocheilus</taxon>
    </lineage>
</organism>
<evidence type="ECO:0000256" key="6">
    <source>
        <dbReference type="ARBA" id="ARBA00040419"/>
    </source>
</evidence>
<dbReference type="InterPro" id="IPR036291">
    <property type="entry name" value="NAD(P)-bd_dom_sf"/>
</dbReference>
<dbReference type="CDD" id="cd05332">
    <property type="entry name" value="11beta-HSD1_like_SDR_c"/>
    <property type="match status" value="1"/>
</dbReference>
<protein>
    <recommendedName>
        <fullName evidence="6">Dehydrogenase/reductase SDR family member 7B</fullName>
    </recommendedName>
    <alternativeName>
        <fullName evidence="7">Short-chain dehydrogenase/reductase family 32C member 1</fullName>
    </alternativeName>
</protein>
<evidence type="ECO:0000256" key="9">
    <source>
        <dbReference type="SAM" id="Phobius"/>
    </source>
</evidence>
<dbReference type="GO" id="GO:0005737">
    <property type="term" value="C:cytoplasm"/>
    <property type="evidence" value="ECO:0007669"/>
    <property type="project" value="UniProtKB-ARBA"/>
</dbReference>
<evidence type="ECO:0000256" key="2">
    <source>
        <dbReference type="ARBA" id="ARBA00022857"/>
    </source>
</evidence>
<name>A0A671Q3M6_9TELE</name>
<sequence>MFILFHVTNFFIYSSSNLKEPWCLCHVCLFIISIVLMCFLAGFCRDVIASPLRNFIGQPKSREGIEFWILHALNRMGLILRHMERVFGLGIGPLAAGTVGLLILLKVIQRLRRKQNIQDKVVVITGASSGLGKECARVFHAAGARLILCGRDQKRLQEVVEELRNQNSGKIQTYSPCTVTFDLSNTSLVSNAAEEILKCHGHVDVLINNAGISYRGNILDTHVSVQRDVMETNYFGPVALTQAILPSMVDRRSGHIFVISSVQGKISIPYRSAYSASKHATQAYFDCLRAEVDRFGLQVSVISPGYIRTNLSINAVTGDGSKYGVMDKTTAKGSDPVDVARAVLKAVCHKQKDVVLAGLLPTAAIYLRALWPALYFRLMASRVIKEQRVKEE</sequence>
<dbReference type="PANTHER" id="PTHR44196:SF1">
    <property type="entry name" value="DEHYDROGENASE_REDUCTASE SDR FAMILY MEMBER 7B"/>
    <property type="match status" value="1"/>
</dbReference>
<dbReference type="FunFam" id="3.40.50.720:FF:000122">
    <property type="entry name" value="Dehydrogenase/reductase SDR family member 7B"/>
    <property type="match status" value="1"/>
</dbReference>
<keyword evidence="2" id="KW-0521">NADP</keyword>
<dbReference type="PRINTS" id="PR00080">
    <property type="entry name" value="SDRFAMILY"/>
</dbReference>
<dbReference type="PROSITE" id="PS00061">
    <property type="entry name" value="ADH_SHORT"/>
    <property type="match status" value="1"/>
</dbReference>
<keyword evidence="9" id="KW-1133">Transmembrane helix</keyword>
<keyword evidence="3" id="KW-0560">Oxidoreductase</keyword>
<dbReference type="Ensembl" id="ENSSANT00000069183.1">
    <property type="protein sequence ID" value="ENSSANP00000065079.1"/>
    <property type="gene ID" value="ENSSANG00000032457.1"/>
</dbReference>
<reference evidence="10" key="1">
    <citation type="submission" date="2025-08" db="UniProtKB">
        <authorList>
            <consortium name="Ensembl"/>
        </authorList>
    </citation>
    <scope>IDENTIFICATION</scope>
</reference>
<evidence type="ECO:0000256" key="7">
    <source>
        <dbReference type="ARBA" id="ARBA00043014"/>
    </source>
</evidence>
<keyword evidence="9" id="KW-0812">Transmembrane</keyword>
<accession>A0A671Q3M6</accession>
<dbReference type="PRINTS" id="PR00081">
    <property type="entry name" value="GDHRDH"/>
</dbReference>
<keyword evidence="4" id="KW-0520">NAD</keyword>
<evidence type="ECO:0000256" key="3">
    <source>
        <dbReference type="ARBA" id="ARBA00023002"/>
    </source>
</evidence>
<evidence type="ECO:0000256" key="4">
    <source>
        <dbReference type="ARBA" id="ARBA00023027"/>
    </source>
</evidence>
<comment type="function">
    <text evidence="5">Putative oxidoreductase.</text>
</comment>
<dbReference type="GO" id="GO:0016020">
    <property type="term" value="C:membrane"/>
    <property type="evidence" value="ECO:0007669"/>
    <property type="project" value="UniProtKB-ARBA"/>
</dbReference>
<evidence type="ECO:0000256" key="8">
    <source>
        <dbReference type="RuleBase" id="RU000363"/>
    </source>
</evidence>
<dbReference type="InterPro" id="IPR020904">
    <property type="entry name" value="Sc_DH/Rdtase_CS"/>
</dbReference>